<proteinExistence type="predicted"/>
<gene>
    <name evidence="3" type="ORF">HMPREF0765_0429</name>
</gene>
<dbReference type="InterPro" id="IPR036249">
    <property type="entry name" value="Thioredoxin-like_sf"/>
</dbReference>
<sequence>MRTIITLIALNLLAVQLYAQSTSIKPVESMLKQLEKIESISYNQISYDKNPFGNDTATIYREVTVFFDPNYKLPYADVSTTIKDKNYASRTVYADKKIYDFEKDGTYTTKDYKALRIGNADIFSDGELQKTVSKIQQTAPDKIKQLNDTTIDTQNYFYFFVNAFDSVINEQRAFIDMYFAVDKTTFLPKSYTIISKSNYAADNNTIELSMHSRSVFSDFNINSRKNYLLNFQIPPGYKPYEKKELLKKGTPAPEWTGKDMLESTYSSKSFAGKTLLLFMTDISCLGNQLSIGMMNNLTDKYQNKEVVVLSLFGSSKKELMQYTATNQINFPVIYDAQQIKEKYNAPGAPFFYIIDKNGYISYSVYGYTEERETTLGEELDKALSDKQ</sequence>
<dbReference type="InterPro" id="IPR000866">
    <property type="entry name" value="AhpC/TSA"/>
</dbReference>
<organism evidence="3 4">
    <name type="scientific">Sphingobacterium spiritivorum ATCC 33300</name>
    <dbReference type="NCBI Taxonomy" id="525372"/>
    <lineage>
        <taxon>Bacteria</taxon>
        <taxon>Pseudomonadati</taxon>
        <taxon>Bacteroidota</taxon>
        <taxon>Sphingobacteriia</taxon>
        <taxon>Sphingobacteriales</taxon>
        <taxon>Sphingobacteriaceae</taxon>
        <taxon>Sphingobacterium</taxon>
    </lineage>
</organism>
<comment type="caution">
    <text evidence="3">The sequence shown here is derived from an EMBL/GenBank/DDBJ whole genome shotgun (WGS) entry which is preliminary data.</text>
</comment>
<reference evidence="3 4" key="1">
    <citation type="submission" date="2009-01" db="EMBL/GenBank/DDBJ databases">
        <authorList>
            <person name="Qin X."/>
            <person name="Bachman B."/>
            <person name="Battles P."/>
            <person name="Bell A."/>
            <person name="Bess C."/>
            <person name="Bickham C."/>
            <person name="Chaboub L."/>
            <person name="Chen D."/>
            <person name="Coyle M."/>
            <person name="Deiros D.R."/>
            <person name="Dinh H."/>
            <person name="Forbes L."/>
            <person name="Fowler G."/>
            <person name="Francisco L."/>
            <person name="Fu Q."/>
            <person name="Gubbala S."/>
            <person name="Hale W."/>
            <person name="Han Y."/>
            <person name="Hemphill L."/>
            <person name="Highlander S.K."/>
            <person name="Hirani K."/>
            <person name="Hogues M."/>
            <person name="Jackson L."/>
            <person name="Jakkamsetti A."/>
            <person name="Javaid M."/>
            <person name="Jiang H."/>
            <person name="Korchina V."/>
            <person name="Kovar C."/>
            <person name="Lara F."/>
            <person name="Lee S."/>
            <person name="Mata R."/>
            <person name="Mathew T."/>
            <person name="Moen C."/>
            <person name="Morales K."/>
            <person name="Munidasa M."/>
            <person name="Nazareth L."/>
            <person name="Ngo R."/>
            <person name="Nguyen L."/>
            <person name="Okwuonu G."/>
            <person name="Ongeri F."/>
            <person name="Patil S."/>
            <person name="Petrosino J."/>
            <person name="Pham C."/>
            <person name="Pham P."/>
            <person name="Pu L.-L."/>
            <person name="Puazo M."/>
            <person name="Raj R."/>
            <person name="Reid J."/>
            <person name="Rouhana J."/>
            <person name="Saada N."/>
            <person name="Shang Y."/>
            <person name="Simmons D."/>
            <person name="Thornton R."/>
            <person name="Warren J."/>
            <person name="Weissenberger G."/>
            <person name="Zhang J."/>
            <person name="Zhang L."/>
            <person name="Zhou C."/>
            <person name="Zhu D."/>
            <person name="Muzny D."/>
            <person name="Worley K."/>
            <person name="Gibbs R."/>
        </authorList>
    </citation>
    <scope>NUCLEOTIDE SEQUENCE [LARGE SCALE GENOMIC DNA]</scope>
    <source>
        <strain evidence="3 4">ATCC 33300</strain>
    </source>
</reference>
<name>C2FSX3_SPHSI</name>
<dbReference type="Pfam" id="PF00578">
    <property type="entry name" value="AhpC-TSA"/>
    <property type="match status" value="1"/>
</dbReference>
<keyword evidence="1" id="KW-0732">Signal</keyword>
<evidence type="ECO:0000313" key="3">
    <source>
        <dbReference type="EMBL" id="EEI94097.1"/>
    </source>
</evidence>
<dbReference type="Gene3D" id="3.40.30.10">
    <property type="entry name" value="Glutaredoxin"/>
    <property type="match status" value="1"/>
</dbReference>
<dbReference type="RefSeq" id="WP_003011781.1">
    <property type="nucleotide sequence ID" value="NZ_GG668635.1"/>
</dbReference>
<dbReference type="InterPro" id="IPR013766">
    <property type="entry name" value="Thioredoxin_domain"/>
</dbReference>
<feature type="domain" description="Thioredoxin" evidence="2">
    <location>
        <begin position="246"/>
        <end position="387"/>
    </location>
</feature>
<dbReference type="PANTHER" id="PTHR42852:SF17">
    <property type="entry name" value="THIOREDOXIN-LIKE PROTEIN HI_1115"/>
    <property type="match status" value="1"/>
</dbReference>
<evidence type="ECO:0000259" key="2">
    <source>
        <dbReference type="PROSITE" id="PS51352"/>
    </source>
</evidence>
<dbReference type="GO" id="GO:0016491">
    <property type="term" value="F:oxidoreductase activity"/>
    <property type="evidence" value="ECO:0007669"/>
    <property type="project" value="InterPro"/>
</dbReference>
<accession>C2FSX3</accession>
<evidence type="ECO:0000313" key="4">
    <source>
        <dbReference type="Proteomes" id="UP000006241"/>
    </source>
</evidence>
<dbReference type="InterPro" id="IPR050553">
    <property type="entry name" value="Thioredoxin_ResA/DsbE_sf"/>
</dbReference>
<dbReference type="PROSITE" id="PS51352">
    <property type="entry name" value="THIOREDOXIN_2"/>
    <property type="match status" value="1"/>
</dbReference>
<dbReference type="EMBL" id="ACHB01000007">
    <property type="protein sequence ID" value="EEI94097.1"/>
    <property type="molecule type" value="Genomic_DNA"/>
</dbReference>
<evidence type="ECO:0000256" key="1">
    <source>
        <dbReference type="SAM" id="SignalP"/>
    </source>
</evidence>
<feature type="signal peptide" evidence="1">
    <location>
        <begin position="1"/>
        <end position="19"/>
    </location>
</feature>
<protein>
    <submittedName>
        <fullName evidence="3">Redoxin family protein</fullName>
    </submittedName>
</protein>
<dbReference type="SUPFAM" id="SSF52833">
    <property type="entry name" value="Thioredoxin-like"/>
    <property type="match status" value="1"/>
</dbReference>
<dbReference type="Proteomes" id="UP000006241">
    <property type="component" value="Unassembled WGS sequence"/>
</dbReference>
<dbReference type="AlphaFoldDB" id="C2FSX3"/>
<dbReference type="HOGENOM" id="CLU_713531_0_0_10"/>
<dbReference type="PANTHER" id="PTHR42852">
    <property type="entry name" value="THIOL:DISULFIDE INTERCHANGE PROTEIN DSBE"/>
    <property type="match status" value="1"/>
</dbReference>
<dbReference type="GO" id="GO:0016209">
    <property type="term" value="F:antioxidant activity"/>
    <property type="evidence" value="ECO:0007669"/>
    <property type="project" value="InterPro"/>
</dbReference>
<dbReference type="CDD" id="cd02966">
    <property type="entry name" value="TlpA_like_family"/>
    <property type="match status" value="1"/>
</dbReference>
<feature type="chain" id="PRO_5002913898" evidence="1">
    <location>
        <begin position="20"/>
        <end position="387"/>
    </location>
</feature>